<evidence type="ECO:0000313" key="1">
    <source>
        <dbReference type="EMBL" id="KAF9991663.1"/>
    </source>
</evidence>
<comment type="caution">
    <text evidence="1">The sequence shown here is derived from an EMBL/GenBank/DDBJ whole genome shotgun (WGS) entry which is preliminary data.</text>
</comment>
<gene>
    <name evidence="1" type="ORF">BGZ65_000278</name>
</gene>
<sequence length="55" mass="6281">MKTYTRHVLISTGQDDWVAHIDDDKESLAPYLQKAIDEGQQRLRDANGGEDLPRI</sequence>
<organism evidence="1 2">
    <name type="scientific">Modicella reniformis</name>
    <dbReference type="NCBI Taxonomy" id="1440133"/>
    <lineage>
        <taxon>Eukaryota</taxon>
        <taxon>Fungi</taxon>
        <taxon>Fungi incertae sedis</taxon>
        <taxon>Mucoromycota</taxon>
        <taxon>Mortierellomycotina</taxon>
        <taxon>Mortierellomycetes</taxon>
        <taxon>Mortierellales</taxon>
        <taxon>Mortierellaceae</taxon>
        <taxon>Modicella</taxon>
    </lineage>
</organism>
<protein>
    <submittedName>
        <fullName evidence="1">Uncharacterized protein</fullName>
    </submittedName>
</protein>
<dbReference type="Proteomes" id="UP000749646">
    <property type="component" value="Unassembled WGS sequence"/>
</dbReference>
<proteinExistence type="predicted"/>
<name>A0A9P6SR63_9FUNG</name>
<accession>A0A9P6SR63</accession>
<dbReference type="EMBL" id="JAAAHW010002609">
    <property type="protein sequence ID" value="KAF9991663.1"/>
    <property type="molecule type" value="Genomic_DNA"/>
</dbReference>
<reference evidence="1" key="1">
    <citation type="journal article" date="2020" name="Fungal Divers.">
        <title>Resolving the Mortierellaceae phylogeny through synthesis of multi-gene phylogenetics and phylogenomics.</title>
        <authorList>
            <person name="Vandepol N."/>
            <person name="Liber J."/>
            <person name="Desiro A."/>
            <person name="Na H."/>
            <person name="Kennedy M."/>
            <person name="Barry K."/>
            <person name="Grigoriev I.V."/>
            <person name="Miller A.N."/>
            <person name="O'Donnell K."/>
            <person name="Stajich J.E."/>
            <person name="Bonito G."/>
        </authorList>
    </citation>
    <scope>NUCLEOTIDE SEQUENCE</scope>
    <source>
        <strain evidence="1">MES-2147</strain>
    </source>
</reference>
<dbReference type="OrthoDB" id="10253744at2759"/>
<keyword evidence="2" id="KW-1185">Reference proteome</keyword>
<dbReference type="AlphaFoldDB" id="A0A9P6SR63"/>
<evidence type="ECO:0000313" key="2">
    <source>
        <dbReference type="Proteomes" id="UP000749646"/>
    </source>
</evidence>
<feature type="non-terminal residue" evidence="1">
    <location>
        <position position="55"/>
    </location>
</feature>